<evidence type="ECO:0000313" key="2">
    <source>
        <dbReference type="EMBL" id="KAB2348377.1"/>
    </source>
</evidence>
<sequence>MSVMISRALAWAGLVRLRRLALPLSILGALLVYGVMAPLGWAYAETARHRHSPENVPETPVALVLGAGIWGGQPSILLARRLDTAADLYGRGKVKVILVSGDNRVKGYDEPTVMRDYLTAHGVPAHKIVRDFAGLDTWDSCARAKRIFQVERLTVVTQNFHLPRAVALCRAAGLEAFGVGDDSMAARQDATVKGYVREPLAMIKAVRDLAVPRDPKLLGRPETGVQQALATP</sequence>
<keyword evidence="3" id="KW-1185">Reference proteome</keyword>
<feature type="domain" description="DUF218" evidence="1">
    <location>
        <begin position="61"/>
        <end position="176"/>
    </location>
</feature>
<dbReference type="Proteomes" id="UP000468735">
    <property type="component" value="Unassembled WGS sequence"/>
</dbReference>
<gene>
    <name evidence="2" type="ORF">F8566_16435</name>
</gene>
<dbReference type="OrthoDB" id="9782395at2"/>
<dbReference type="PANTHER" id="PTHR30336">
    <property type="entry name" value="INNER MEMBRANE PROTEIN, PROBABLE PERMEASE"/>
    <property type="match status" value="1"/>
</dbReference>
<proteinExistence type="predicted"/>
<comment type="caution">
    <text evidence="2">The sequence shown here is derived from an EMBL/GenBank/DDBJ whole genome shotgun (WGS) entry which is preliminary data.</text>
</comment>
<dbReference type="AlphaFoldDB" id="A0A6H9YPU2"/>
<name>A0A6H9YPU2_9ACTN</name>
<dbReference type="InterPro" id="IPR051599">
    <property type="entry name" value="Cell_Envelope_Assoc"/>
</dbReference>
<organism evidence="2 3">
    <name type="scientific">Actinomadura rudentiformis</name>
    <dbReference type="NCBI Taxonomy" id="359158"/>
    <lineage>
        <taxon>Bacteria</taxon>
        <taxon>Bacillati</taxon>
        <taxon>Actinomycetota</taxon>
        <taxon>Actinomycetes</taxon>
        <taxon>Streptosporangiales</taxon>
        <taxon>Thermomonosporaceae</taxon>
        <taxon>Actinomadura</taxon>
    </lineage>
</organism>
<dbReference type="InterPro" id="IPR003848">
    <property type="entry name" value="DUF218"/>
</dbReference>
<dbReference type="GO" id="GO:0005886">
    <property type="term" value="C:plasma membrane"/>
    <property type="evidence" value="ECO:0007669"/>
    <property type="project" value="TreeGrafter"/>
</dbReference>
<accession>A0A6H9YPU2</accession>
<protein>
    <recommendedName>
        <fullName evidence="1">DUF218 domain-containing protein</fullName>
    </recommendedName>
</protein>
<reference evidence="2 3" key="1">
    <citation type="submission" date="2019-09" db="EMBL/GenBank/DDBJ databases">
        <title>Actinomadura physcomitrii sp. nov., a novel actinomycete isolated from moss [Physcomitrium sphaericum (Ludw) Fuernr].</title>
        <authorList>
            <person name="Zhuang X."/>
            <person name="Liu C."/>
        </authorList>
    </citation>
    <scope>NUCLEOTIDE SEQUENCE [LARGE SCALE GENOMIC DNA]</scope>
    <source>
        <strain evidence="2 3">HMC1</strain>
    </source>
</reference>
<dbReference type="Pfam" id="PF02698">
    <property type="entry name" value="DUF218"/>
    <property type="match status" value="1"/>
</dbReference>
<dbReference type="CDD" id="cd06259">
    <property type="entry name" value="YdcF-like"/>
    <property type="match status" value="1"/>
</dbReference>
<dbReference type="PANTHER" id="PTHR30336:SF6">
    <property type="entry name" value="INTEGRAL MEMBRANE PROTEIN"/>
    <property type="match status" value="1"/>
</dbReference>
<dbReference type="EMBL" id="WBMT01000007">
    <property type="protein sequence ID" value="KAB2348377.1"/>
    <property type="molecule type" value="Genomic_DNA"/>
</dbReference>
<evidence type="ECO:0000259" key="1">
    <source>
        <dbReference type="Pfam" id="PF02698"/>
    </source>
</evidence>
<evidence type="ECO:0000313" key="3">
    <source>
        <dbReference type="Proteomes" id="UP000468735"/>
    </source>
</evidence>